<name>A0A8H5GKW4_9AGAR</name>
<comment type="caution">
    <text evidence="2">The sequence shown here is derived from an EMBL/GenBank/DDBJ whole genome shotgun (WGS) entry which is preliminary data.</text>
</comment>
<feature type="compositionally biased region" description="Basic and acidic residues" evidence="1">
    <location>
        <begin position="954"/>
        <end position="964"/>
    </location>
</feature>
<dbReference type="AlphaFoldDB" id="A0A8H5GKW4"/>
<feature type="region of interest" description="Disordered" evidence="1">
    <location>
        <begin position="612"/>
        <end position="640"/>
    </location>
</feature>
<feature type="compositionally biased region" description="Basic residues" evidence="1">
    <location>
        <begin position="813"/>
        <end position="823"/>
    </location>
</feature>
<feature type="compositionally biased region" description="Polar residues" evidence="1">
    <location>
        <begin position="346"/>
        <end position="355"/>
    </location>
</feature>
<feature type="compositionally biased region" description="Basic and acidic residues" evidence="1">
    <location>
        <begin position="784"/>
        <end position="801"/>
    </location>
</feature>
<feature type="region of interest" description="Disordered" evidence="1">
    <location>
        <begin position="761"/>
        <end position="893"/>
    </location>
</feature>
<feature type="compositionally biased region" description="Basic and acidic residues" evidence="1">
    <location>
        <begin position="512"/>
        <end position="521"/>
    </location>
</feature>
<feature type="region of interest" description="Disordered" evidence="1">
    <location>
        <begin position="926"/>
        <end position="1027"/>
    </location>
</feature>
<evidence type="ECO:0000313" key="3">
    <source>
        <dbReference type="Proteomes" id="UP000565441"/>
    </source>
</evidence>
<gene>
    <name evidence="2" type="ORF">D9615_010606</name>
</gene>
<feature type="compositionally biased region" description="Low complexity" evidence="1">
    <location>
        <begin position="615"/>
        <end position="625"/>
    </location>
</feature>
<keyword evidence="3" id="KW-1185">Reference proteome</keyword>
<feature type="compositionally biased region" description="Pro residues" evidence="1">
    <location>
        <begin position="928"/>
        <end position="939"/>
    </location>
</feature>
<feature type="region of interest" description="Disordered" evidence="1">
    <location>
        <begin position="346"/>
        <end position="373"/>
    </location>
</feature>
<feature type="compositionally biased region" description="Low complexity" evidence="1">
    <location>
        <begin position="875"/>
        <end position="885"/>
    </location>
</feature>
<reference evidence="2 3" key="1">
    <citation type="journal article" date="2020" name="ISME J.">
        <title>Uncovering the hidden diversity of litter-decomposition mechanisms in mushroom-forming fungi.</title>
        <authorList>
            <person name="Floudas D."/>
            <person name="Bentzer J."/>
            <person name="Ahren D."/>
            <person name="Johansson T."/>
            <person name="Persson P."/>
            <person name="Tunlid A."/>
        </authorList>
    </citation>
    <scope>NUCLEOTIDE SEQUENCE [LARGE SCALE GENOMIC DNA]</scope>
    <source>
        <strain evidence="2 3">CBS 661.87</strain>
    </source>
</reference>
<dbReference type="OrthoDB" id="3066419at2759"/>
<dbReference type="EMBL" id="JAACJP010000071">
    <property type="protein sequence ID" value="KAF5366964.1"/>
    <property type="molecule type" value="Genomic_DNA"/>
</dbReference>
<evidence type="ECO:0000256" key="1">
    <source>
        <dbReference type="SAM" id="MobiDB-lite"/>
    </source>
</evidence>
<proteinExistence type="predicted"/>
<evidence type="ECO:0000313" key="2">
    <source>
        <dbReference type="EMBL" id="KAF5366964.1"/>
    </source>
</evidence>
<organism evidence="2 3">
    <name type="scientific">Tricholomella constricta</name>
    <dbReference type="NCBI Taxonomy" id="117010"/>
    <lineage>
        <taxon>Eukaryota</taxon>
        <taxon>Fungi</taxon>
        <taxon>Dikarya</taxon>
        <taxon>Basidiomycota</taxon>
        <taxon>Agaricomycotina</taxon>
        <taxon>Agaricomycetes</taxon>
        <taxon>Agaricomycetidae</taxon>
        <taxon>Agaricales</taxon>
        <taxon>Tricholomatineae</taxon>
        <taxon>Lyophyllaceae</taxon>
        <taxon>Tricholomella</taxon>
    </lineage>
</organism>
<dbReference type="Proteomes" id="UP000565441">
    <property type="component" value="Unassembled WGS sequence"/>
</dbReference>
<accession>A0A8H5GKW4</accession>
<feature type="region of interest" description="Disordered" evidence="1">
    <location>
        <begin position="512"/>
        <end position="547"/>
    </location>
</feature>
<protein>
    <submittedName>
        <fullName evidence="2">Uncharacterized protein</fullName>
    </submittedName>
</protein>
<sequence length="1027" mass="113433">MAYDSRSFGTPRLASNAGYEEPPVVDDSITFYLPRIQQLCGSMVNSEYVAWSPNSRQSPFLPGVVPQGWTPIIPRDRTQRRLDGHLGRFDFTVSPQMVSGQVWRGFILLPQAGYRWRTDLPEYDLLTRQWESTGPHVGHVSTEYVTRLRRRLDELEKAMAKLAGLELSYTNYWASRPQLPLRSEIDHLARLSTWEDVVDMGVEIQRNMKDRAAWVAFATRLTSVGWRSVIDDVRKRKEGALPANDNFIGAWINGNREQDSLWLLSQGVPCFIVHRLDPDDRWTARVAHDRRRSWTEGSGVQFLDSEKNPYDFVAIRNGSVRSCFRTPPYPSPEPRASAIHRELSAASKQGWTGESTGVWPFRPQTPRPESPRVDYTAQGDVDMDEPAVPPNPTLDAPPPETVNLYAGRVAWVKPPAVKSAQGKAGKWRKFEGVSETKFVEIGKRNDLETEYCYYDREFRRELRTDYKLSPPAGLTTDTRVFGMPAPTGSYWTVDCQAQVKASRWVYLQLDPKRGDAGREPEPPEESALPKLPFTADQGSTAGTSIPLEVEEERGPLVAIDGLLASAEGSESSLAPSGAKPELLDAAKEAVPPLLAAEIDQFVLSIAARQRDSDEGSLISLGSESSRAPSPMLVDEPHPMNPPTAMRVAEAEAPNPLPPMDPPFLRSSPFPLTTPLDLVEDAVRAAAREMPEVQITSLVGTSTSALRTLWVALATPEGAAALRGSYPLASTPVRARVELLRATEEDFTQASVAAPPTMATGANRELASSSGPPPTCAEASIPGDLTRDPPPPKRDHREQEQRKRGRSPLQRSSPRSRHSYSPHRRMGERAPVKAMSPAGRAGSSRDSRRQAPPIQRRAPSPRPIPRSSKGKQRQMSPSPARSPSPRYVDTITARPLPTLDPAQLAQLTSQAVLDVLTRMGYAAANAPPAALPAPLPPAPAAPIAGPSTRPSLSERLTETSRRIPLESRLSNPVPLQDRFTLPGPSTATDLEDGEVPQMGQHPTERDWRKSHRLGRRERLNKYKGRGKR</sequence>